<proteinExistence type="predicted"/>
<organism evidence="2">
    <name type="scientific">Phenylobacterium glaciei</name>
    <dbReference type="NCBI Taxonomy" id="2803784"/>
    <lineage>
        <taxon>Bacteria</taxon>
        <taxon>Pseudomonadati</taxon>
        <taxon>Pseudomonadota</taxon>
        <taxon>Alphaproteobacteria</taxon>
        <taxon>Caulobacterales</taxon>
        <taxon>Caulobacteraceae</taxon>
        <taxon>Phenylobacterium</taxon>
    </lineage>
</organism>
<protein>
    <submittedName>
        <fullName evidence="2">Uncharacterized protein</fullName>
    </submittedName>
</protein>
<gene>
    <name evidence="2" type="ORF">JKL49_25905</name>
</gene>
<sequence length="64" mass="6595">MRLLPALLLGLLVAGPAWAGDLAVSLKTPSGKPVAEAVVTVALAPGVPRMPIKFPGPTAWPRRT</sequence>
<keyword evidence="1" id="KW-0732">Signal</keyword>
<dbReference type="AlphaFoldDB" id="A0A974S864"/>
<name>A0A974S864_9CAUL</name>
<feature type="signal peptide" evidence="1">
    <location>
        <begin position="1"/>
        <end position="19"/>
    </location>
</feature>
<accession>A0A974S864</accession>
<evidence type="ECO:0000256" key="1">
    <source>
        <dbReference type="SAM" id="SignalP"/>
    </source>
</evidence>
<evidence type="ECO:0000313" key="2">
    <source>
        <dbReference type="EMBL" id="QQZ50029.1"/>
    </source>
</evidence>
<dbReference type="EMBL" id="CP068570">
    <property type="protein sequence ID" value="QQZ50029.1"/>
    <property type="molecule type" value="Genomic_DNA"/>
</dbReference>
<reference evidence="2" key="1">
    <citation type="submission" date="2021-01" db="EMBL/GenBank/DDBJ databases">
        <title>Genome sequence of Phenylobacterium sp. 20VBR1 isolated from a valley glaceir, Ny-Alesund, Svalbard.</title>
        <authorList>
            <person name="Thomas F.A."/>
            <person name="Krishnan K.P."/>
            <person name="Sinha R.K."/>
        </authorList>
    </citation>
    <scope>NUCLEOTIDE SEQUENCE</scope>
    <source>
        <strain evidence="2">20VBR1</strain>
    </source>
</reference>
<feature type="chain" id="PRO_5037386309" evidence="1">
    <location>
        <begin position="20"/>
        <end position="64"/>
    </location>
</feature>